<feature type="transmembrane region" description="Helical" evidence="6">
    <location>
        <begin position="12"/>
        <end position="34"/>
    </location>
</feature>
<dbReference type="Pfam" id="PF02104">
    <property type="entry name" value="SURF1"/>
    <property type="match status" value="1"/>
</dbReference>
<keyword evidence="5 6" id="KW-0472">Membrane</keyword>
<dbReference type="InterPro" id="IPR002994">
    <property type="entry name" value="Surf1/Shy1"/>
</dbReference>
<gene>
    <name evidence="7" type="ORF">ACFQ27_15905</name>
</gene>
<evidence type="ECO:0000256" key="2">
    <source>
        <dbReference type="ARBA" id="ARBA00007165"/>
    </source>
</evidence>
<keyword evidence="3 6" id="KW-0812">Transmembrane</keyword>
<dbReference type="EMBL" id="JBHTLQ010000042">
    <property type="protein sequence ID" value="MFD1192073.1"/>
    <property type="molecule type" value="Genomic_DNA"/>
</dbReference>
<evidence type="ECO:0000256" key="1">
    <source>
        <dbReference type="ARBA" id="ARBA00004370"/>
    </source>
</evidence>
<dbReference type="Proteomes" id="UP001597216">
    <property type="component" value="Unassembled WGS sequence"/>
</dbReference>
<evidence type="ECO:0000313" key="8">
    <source>
        <dbReference type="Proteomes" id="UP001597216"/>
    </source>
</evidence>
<evidence type="ECO:0000256" key="5">
    <source>
        <dbReference type="ARBA" id="ARBA00023136"/>
    </source>
</evidence>
<keyword evidence="8" id="KW-1185">Reference proteome</keyword>
<feature type="transmembrane region" description="Helical" evidence="6">
    <location>
        <begin position="221"/>
        <end position="241"/>
    </location>
</feature>
<dbReference type="InterPro" id="IPR045214">
    <property type="entry name" value="Surf1/Surf4"/>
</dbReference>
<organism evidence="7 8">
    <name type="scientific">Phenylobacterium conjunctum</name>
    <dbReference type="NCBI Taxonomy" id="1298959"/>
    <lineage>
        <taxon>Bacteria</taxon>
        <taxon>Pseudomonadati</taxon>
        <taxon>Pseudomonadota</taxon>
        <taxon>Alphaproteobacteria</taxon>
        <taxon>Caulobacterales</taxon>
        <taxon>Caulobacteraceae</taxon>
        <taxon>Phenylobacterium</taxon>
    </lineage>
</organism>
<dbReference type="PANTHER" id="PTHR23427">
    <property type="entry name" value="SURFEIT LOCUS PROTEIN"/>
    <property type="match status" value="1"/>
</dbReference>
<evidence type="ECO:0000313" key="7">
    <source>
        <dbReference type="EMBL" id="MFD1192073.1"/>
    </source>
</evidence>
<dbReference type="RefSeq" id="WP_377354296.1">
    <property type="nucleotide sequence ID" value="NZ_JBHTLQ010000042.1"/>
</dbReference>
<dbReference type="PANTHER" id="PTHR23427:SF2">
    <property type="entry name" value="SURFEIT LOCUS PROTEIN 1"/>
    <property type="match status" value="1"/>
</dbReference>
<sequence length="246" mass="26259">MTTDAAAPRGGRFPVALTIATTVAFAILIGLGVWQVERLAWKQSLLARVAALQSAAPRPVGPVLADMAKGVDADFTRVTLDCPGLAKAPFLELYAVRDGEPGVRLVSACKVDAAGYRAVLVDRGFVAQSISARPPVDAADTTPFSLTGVFRKPDKPSFVTPPNDVAGNHWYWRDHAAMAKALRTSAPAPQVLMAETPTNPDWKALVPAPVPADIPNRHLEYALTWFGLAAALAGVYAALLWRKWKG</sequence>
<accession>A0ABW3T5B7</accession>
<reference evidence="8" key="1">
    <citation type="journal article" date="2019" name="Int. J. Syst. Evol. Microbiol.">
        <title>The Global Catalogue of Microorganisms (GCM) 10K type strain sequencing project: providing services to taxonomists for standard genome sequencing and annotation.</title>
        <authorList>
            <consortium name="The Broad Institute Genomics Platform"/>
            <consortium name="The Broad Institute Genome Sequencing Center for Infectious Disease"/>
            <person name="Wu L."/>
            <person name="Ma J."/>
        </authorList>
    </citation>
    <scope>NUCLEOTIDE SEQUENCE [LARGE SCALE GENOMIC DNA]</scope>
    <source>
        <strain evidence="8">CCUG 55074</strain>
    </source>
</reference>
<dbReference type="CDD" id="cd06662">
    <property type="entry name" value="SURF1"/>
    <property type="match status" value="1"/>
</dbReference>
<evidence type="ECO:0000256" key="3">
    <source>
        <dbReference type="ARBA" id="ARBA00022692"/>
    </source>
</evidence>
<comment type="caution">
    <text evidence="7">The sequence shown here is derived from an EMBL/GenBank/DDBJ whole genome shotgun (WGS) entry which is preliminary data.</text>
</comment>
<evidence type="ECO:0000256" key="6">
    <source>
        <dbReference type="RuleBase" id="RU363076"/>
    </source>
</evidence>
<keyword evidence="4 6" id="KW-1133">Transmembrane helix</keyword>
<name>A0ABW3T5B7_9CAUL</name>
<dbReference type="PROSITE" id="PS50895">
    <property type="entry name" value="SURF1"/>
    <property type="match status" value="1"/>
</dbReference>
<evidence type="ECO:0000256" key="4">
    <source>
        <dbReference type="ARBA" id="ARBA00022989"/>
    </source>
</evidence>
<keyword evidence="6" id="KW-1003">Cell membrane</keyword>
<comment type="similarity">
    <text evidence="2 6">Belongs to the SURF1 family.</text>
</comment>
<proteinExistence type="inferred from homology"/>
<protein>
    <recommendedName>
        <fullName evidence="6">SURF1-like protein</fullName>
    </recommendedName>
</protein>
<comment type="subcellular location">
    <subcellularLocation>
        <location evidence="6">Cell membrane</location>
        <topology evidence="6">Multi-pass membrane protein</topology>
    </subcellularLocation>
    <subcellularLocation>
        <location evidence="1">Membrane</location>
    </subcellularLocation>
</comment>